<name>A0A6J7WSS3_9CAUD</name>
<reference evidence="1" key="1">
    <citation type="submission" date="2020-05" db="EMBL/GenBank/DDBJ databases">
        <authorList>
            <person name="Chiriac C."/>
            <person name="Salcher M."/>
            <person name="Ghai R."/>
            <person name="Kavagutti S V."/>
        </authorList>
    </citation>
    <scope>NUCLEOTIDE SEQUENCE</scope>
</reference>
<gene>
    <name evidence="1" type="ORF">UFOVP241_66</name>
</gene>
<protein>
    <submittedName>
        <fullName evidence="1">Uncharacterized protein</fullName>
    </submittedName>
</protein>
<evidence type="ECO:0000313" key="1">
    <source>
        <dbReference type="EMBL" id="CAB5221031.1"/>
    </source>
</evidence>
<sequence length="145" mass="15571">MRLFRMCAMASGNQLDDRIPYNSSTDRIVFEFALKMGRVDAVIFHVDGSVSIIEAKDGTRGYTHVAQGIGQLSLYAVQFAMAGISGVHIIRRCLHWTSVGSAEEDALLELACEQAGVIPMSNASLKVLLAAISPEAAEMFGVAHG</sequence>
<accession>A0A6J7WSS3</accession>
<dbReference type="EMBL" id="LR798286">
    <property type="protein sequence ID" value="CAB5221031.1"/>
    <property type="molecule type" value="Genomic_DNA"/>
</dbReference>
<organism evidence="1">
    <name type="scientific">uncultured Caudovirales phage</name>
    <dbReference type="NCBI Taxonomy" id="2100421"/>
    <lineage>
        <taxon>Viruses</taxon>
        <taxon>Duplodnaviria</taxon>
        <taxon>Heunggongvirae</taxon>
        <taxon>Uroviricota</taxon>
        <taxon>Caudoviricetes</taxon>
        <taxon>Peduoviridae</taxon>
        <taxon>Maltschvirus</taxon>
        <taxon>Maltschvirus maltsch</taxon>
    </lineage>
</organism>
<proteinExistence type="predicted"/>